<sequence>MTSLFKVKVYVSYFDNKCYIKKSWKVYLQRTVTNKYEALIRLRFDDRSVYLFETFLLSNRRFCKQLMCWLLSCCQDDSHFLVTKTASVFSNIRFWIEAYKTYVLPLYCIIVSWSLFHPLLVARIQLEYICACLSTLGGAHSSLGDFSEKHSYKAALVSQQQYVVAKKMNDPILMHRCRIYYAHSLLQRGELKKAAKIIRSVYCEANSSKTDVELVLTCCRAAWSKFKYLRKCNRYTPQSK</sequence>
<dbReference type="GeneID" id="101241757"/>
<evidence type="ECO:0000313" key="1">
    <source>
        <dbReference type="Proteomes" id="UP001652625"/>
    </source>
</evidence>
<dbReference type="PANTHER" id="PTHR36693">
    <property type="entry name" value="GH02722P"/>
    <property type="match status" value="1"/>
</dbReference>
<protein>
    <submittedName>
        <fullName evidence="2">Uncharacterized protein LOC101241757 isoform X4</fullName>
    </submittedName>
</protein>
<name>A0ABM4BTV9_HYDVU</name>
<keyword evidence="1" id="KW-1185">Reference proteome</keyword>
<dbReference type="InterPro" id="IPR032072">
    <property type="entry name" value="DUF4807"/>
</dbReference>
<dbReference type="Pfam" id="PF16065">
    <property type="entry name" value="DUF4807"/>
    <property type="match status" value="1"/>
</dbReference>
<dbReference type="Proteomes" id="UP001652625">
    <property type="component" value="Chromosome 04"/>
</dbReference>
<dbReference type="RefSeq" id="XP_065652598.1">
    <property type="nucleotide sequence ID" value="XM_065796526.1"/>
</dbReference>
<dbReference type="PANTHER" id="PTHR36693:SF1">
    <property type="entry name" value="GH02722P"/>
    <property type="match status" value="1"/>
</dbReference>
<accession>A0ABM4BTV9</accession>
<gene>
    <name evidence="2" type="primary">LOC101241757</name>
</gene>
<proteinExistence type="predicted"/>
<evidence type="ECO:0000313" key="2">
    <source>
        <dbReference type="RefSeq" id="XP_065652598.1"/>
    </source>
</evidence>
<reference evidence="2" key="1">
    <citation type="submission" date="2025-08" db="UniProtKB">
        <authorList>
            <consortium name="RefSeq"/>
        </authorList>
    </citation>
    <scope>IDENTIFICATION</scope>
</reference>
<organism evidence="1 2">
    <name type="scientific">Hydra vulgaris</name>
    <name type="common">Hydra</name>
    <name type="synonym">Hydra attenuata</name>
    <dbReference type="NCBI Taxonomy" id="6087"/>
    <lineage>
        <taxon>Eukaryota</taxon>
        <taxon>Metazoa</taxon>
        <taxon>Cnidaria</taxon>
        <taxon>Hydrozoa</taxon>
        <taxon>Hydroidolina</taxon>
        <taxon>Anthoathecata</taxon>
        <taxon>Aplanulata</taxon>
        <taxon>Hydridae</taxon>
        <taxon>Hydra</taxon>
    </lineage>
</organism>